<gene>
    <name evidence="2" type="ORF">SPIL2461_LOCUS4515</name>
</gene>
<keyword evidence="3" id="KW-1185">Reference proteome</keyword>
<feature type="compositionally biased region" description="Basic residues" evidence="1">
    <location>
        <begin position="458"/>
        <end position="468"/>
    </location>
</feature>
<dbReference type="AlphaFoldDB" id="A0A812LGI3"/>
<dbReference type="EMBL" id="CAJNIZ010005976">
    <property type="protein sequence ID" value="CAE7246281.1"/>
    <property type="molecule type" value="Genomic_DNA"/>
</dbReference>
<comment type="caution">
    <text evidence="2">The sequence shown here is derived from an EMBL/GenBank/DDBJ whole genome shotgun (WGS) entry which is preliminary data.</text>
</comment>
<dbReference type="OrthoDB" id="10612984at2759"/>
<sequence length="482" mass="53578">MVLARLLRCELCADLRGFLAYHMPGEPGSHPAETTADTAWWVAADEVVRCFAMGGEAEIGASEPGGPVAGAWAIYTPKADAEIITDISEYGPQVSNDFMASLVSAEMMLELAELEKAHSVAAKNFLSLQVKPNRTLMAKVDIPKGKLVLVPCTSKIVSKQAQGSFEVLDHGWGMDSRKFVPANPCVLPKDEEKSQNKALLVPFFFLQSTDVIEHANMELQRVKAKSKSFSFPVHKNTGKIAAIDQLLYYKSKSKTIPALDMSPAKRKATPKKKAKKWAWHTQQRIDVSHSGFLMPLRVETRMVVLHDEESKETWVPPQKIVEGKTFSNFTKKWSPTFVKVLTGRRLDLRRGKGDSSGSIDAPIIAEITQKRQTAADEAVQRAMDVEDDVEIASKRKKKKTKVRAAAKHAHLAPPILEINVQDRRLTVLFEGLGTASIWLEMQEESLQRLQEAVARSSPKSRKAIQAKRRPADGMDEDRSEDE</sequence>
<feature type="region of interest" description="Disordered" evidence="1">
    <location>
        <begin position="450"/>
        <end position="482"/>
    </location>
</feature>
<organism evidence="2 3">
    <name type="scientific">Symbiodinium pilosum</name>
    <name type="common">Dinoflagellate</name>
    <dbReference type="NCBI Taxonomy" id="2952"/>
    <lineage>
        <taxon>Eukaryota</taxon>
        <taxon>Sar</taxon>
        <taxon>Alveolata</taxon>
        <taxon>Dinophyceae</taxon>
        <taxon>Suessiales</taxon>
        <taxon>Symbiodiniaceae</taxon>
        <taxon>Symbiodinium</taxon>
    </lineage>
</organism>
<dbReference type="Proteomes" id="UP000649617">
    <property type="component" value="Unassembled WGS sequence"/>
</dbReference>
<reference evidence="2" key="1">
    <citation type="submission" date="2021-02" db="EMBL/GenBank/DDBJ databases">
        <authorList>
            <person name="Dougan E. K."/>
            <person name="Rhodes N."/>
            <person name="Thang M."/>
            <person name="Chan C."/>
        </authorList>
    </citation>
    <scope>NUCLEOTIDE SEQUENCE</scope>
</reference>
<evidence type="ECO:0000313" key="3">
    <source>
        <dbReference type="Proteomes" id="UP000649617"/>
    </source>
</evidence>
<proteinExistence type="predicted"/>
<name>A0A812LGI3_SYMPI</name>
<accession>A0A812LGI3</accession>
<feature type="compositionally biased region" description="Acidic residues" evidence="1">
    <location>
        <begin position="473"/>
        <end position="482"/>
    </location>
</feature>
<evidence type="ECO:0000313" key="2">
    <source>
        <dbReference type="EMBL" id="CAE7246281.1"/>
    </source>
</evidence>
<evidence type="ECO:0000256" key="1">
    <source>
        <dbReference type="SAM" id="MobiDB-lite"/>
    </source>
</evidence>
<protein>
    <submittedName>
        <fullName evidence="2">Uncharacterized protein</fullName>
    </submittedName>
</protein>